<dbReference type="InterPro" id="IPR002347">
    <property type="entry name" value="SDR_fam"/>
</dbReference>
<evidence type="ECO:0000256" key="2">
    <source>
        <dbReference type="ARBA" id="ARBA00023002"/>
    </source>
</evidence>
<evidence type="ECO:0000313" key="4">
    <source>
        <dbReference type="Proteomes" id="UP000093199"/>
    </source>
</evidence>
<dbReference type="InterPro" id="IPR036291">
    <property type="entry name" value="NAD(P)-bd_dom_sf"/>
</dbReference>
<dbReference type="Pfam" id="PF13561">
    <property type="entry name" value="adh_short_C2"/>
    <property type="match status" value="1"/>
</dbReference>
<keyword evidence="4" id="KW-1185">Reference proteome</keyword>
<accession>A0A1C0YKP6</accession>
<dbReference type="Gene3D" id="3.40.50.720">
    <property type="entry name" value="NAD(P)-binding Rossmann-like Domain"/>
    <property type="match status" value="1"/>
</dbReference>
<comment type="caution">
    <text evidence="3">The sequence shown here is derived from an EMBL/GenBank/DDBJ whole genome shotgun (WGS) entry which is preliminary data.</text>
</comment>
<proteinExistence type="inferred from homology"/>
<dbReference type="PANTHER" id="PTHR43639">
    <property type="entry name" value="OXIDOREDUCTASE, SHORT-CHAIN DEHYDROGENASE/REDUCTASE FAMILY (AFU_ORTHOLOGUE AFUA_5G02870)"/>
    <property type="match status" value="1"/>
</dbReference>
<keyword evidence="2" id="KW-0560">Oxidoreductase</keyword>
<dbReference type="PANTHER" id="PTHR43639:SF1">
    <property type="entry name" value="SHORT-CHAIN DEHYDROGENASE_REDUCTASE FAMILY PROTEIN"/>
    <property type="match status" value="1"/>
</dbReference>
<dbReference type="OrthoDB" id="9803333at2"/>
<gene>
    <name evidence="3" type="ORF">A6M13_10560</name>
</gene>
<reference evidence="3 4" key="1">
    <citation type="submission" date="2016-07" db="EMBL/GenBank/DDBJ databases">
        <title>Caryophanon tenue genome sequencing.</title>
        <authorList>
            <person name="Verma A."/>
            <person name="Pal Y."/>
            <person name="Krishnamurthi S."/>
        </authorList>
    </citation>
    <scope>NUCLEOTIDE SEQUENCE [LARGE SCALE GENOMIC DNA]</scope>
    <source>
        <strain evidence="3 4">DSM 14152</strain>
    </source>
</reference>
<sequence>MRNRFAFVAGASGAIGQAICHRLAQEGWSLYLQYHHGQQTVQTLYNTLQAQYPEQEFMPIQADFTELDAADTLATQLFQLDALIFANGQAYYNMLEDTPTVVMEQLWRVHVQNPMRLCALTSSKLRANNGYILFIGSIWGEAGASFEVAYSAVKGAQHAFVKAYAQEAAPAIRVNAIVPGMIQTPMNGHLDAEELAAIIEEIPLGRLGEADEVANLVAFYISGQADYVTGQCIRLNGGWYI</sequence>
<dbReference type="AlphaFoldDB" id="A0A1C0YKP6"/>
<evidence type="ECO:0000256" key="1">
    <source>
        <dbReference type="ARBA" id="ARBA00006484"/>
    </source>
</evidence>
<dbReference type="RefSeq" id="WP_066543479.1">
    <property type="nucleotide sequence ID" value="NZ_MASJ01000003.1"/>
</dbReference>
<dbReference type="EMBL" id="MASJ01000003">
    <property type="protein sequence ID" value="OCS87733.1"/>
    <property type="molecule type" value="Genomic_DNA"/>
</dbReference>
<dbReference type="SUPFAM" id="SSF51735">
    <property type="entry name" value="NAD(P)-binding Rossmann-fold domains"/>
    <property type="match status" value="1"/>
</dbReference>
<protein>
    <submittedName>
        <fullName evidence="3">3-ketoacyl-ACP synthase</fullName>
    </submittedName>
</protein>
<dbReference type="GO" id="GO:0016491">
    <property type="term" value="F:oxidoreductase activity"/>
    <property type="evidence" value="ECO:0007669"/>
    <property type="project" value="UniProtKB-KW"/>
</dbReference>
<evidence type="ECO:0000313" key="3">
    <source>
        <dbReference type="EMBL" id="OCS87733.1"/>
    </source>
</evidence>
<comment type="similarity">
    <text evidence="1">Belongs to the short-chain dehydrogenases/reductases (SDR) family.</text>
</comment>
<organism evidence="3 4">
    <name type="scientific">Caryophanon tenue</name>
    <dbReference type="NCBI Taxonomy" id="33978"/>
    <lineage>
        <taxon>Bacteria</taxon>
        <taxon>Bacillati</taxon>
        <taxon>Bacillota</taxon>
        <taxon>Bacilli</taxon>
        <taxon>Bacillales</taxon>
        <taxon>Caryophanaceae</taxon>
        <taxon>Caryophanon</taxon>
    </lineage>
</organism>
<dbReference type="CDD" id="cd05233">
    <property type="entry name" value="SDR_c"/>
    <property type="match status" value="1"/>
</dbReference>
<dbReference type="Proteomes" id="UP000093199">
    <property type="component" value="Unassembled WGS sequence"/>
</dbReference>
<name>A0A1C0YKP6_9BACL</name>
<dbReference type="NCBIfam" id="NF047420">
    <property type="entry name" value="EF_P_mod_YmfI"/>
    <property type="match status" value="1"/>
</dbReference>
<dbReference type="PRINTS" id="PR00081">
    <property type="entry name" value="GDHRDH"/>
</dbReference>
<dbReference type="STRING" id="33978.A6M13_10560"/>